<dbReference type="GO" id="GO:0004553">
    <property type="term" value="F:hydrolase activity, hydrolyzing O-glycosyl compounds"/>
    <property type="evidence" value="ECO:0007669"/>
    <property type="project" value="InterPro"/>
</dbReference>
<dbReference type="InterPro" id="IPR001000">
    <property type="entry name" value="GH10_dom"/>
</dbReference>
<evidence type="ECO:0000256" key="3">
    <source>
        <dbReference type="ARBA" id="ARBA00023326"/>
    </source>
</evidence>
<feature type="domain" description="GH10" evidence="4">
    <location>
        <begin position="47"/>
        <end position="138"/>
    </location>
</feature>
<keyword evidence="1 5" id="KW-0378">Hydrolase</keyword>
<evidence type="ECO:0000256" key="1">
    <source>
        <dbReference type="ARBA" id="ARBA00022801"/>
    </source>
</evidence>
<organism evidence="5 6">
    <name type="scientific">candidate division WS6 bacterium OLB21</name>
    <dbReference type="NCBI Taxonomy" id="1617427"/>
    <lineage>
        <taxon>Bacteria</taxon>
        <taxon>Candidatus Dojkabacteria</taxon>
    </lineage>
</organism>
<dbReference type="Pfam" id="PF00331">
    <property type="entry name" value="Glyco_hydro_10"/>
    <property type="match status" value="1"/>
</dbReference>
<evidence type="ECO:0000313" key="5">
    <source>
        <dbReference type="EMBL" id="KXK09772.1"/>
    </source>
</evidence>
<dbReference type="InterPro" id="IPR017853">
    <property type="entry name" value="GH"/>
</dbReference>
<protein>
    <submittedName>
        <fullName evidence="5">Glycosyl hydrolase family 10</fullName>
    </submittedName>
</protein>
<gene>
    <name evidence="5" type="ORF">UZ20_WS6002000340</name>
</gene>
<comment type="caution">
    <text evidence="5">The sequence shown here is derived from an EMBL/GenBank/DDBJ whole genome shotgun (WGS) entry which is preliminary data.</text>
</comment>
<reference evidence="5 6" key="1">
    <citation type="submission" date="2015-02" db="EMBL/GenBank/DDBJ databases">
        <title>Improved understanding of the partial-nitritation anammox process through 23 genomes representing the majority of the microbial community.</title>
        <authorList>
            <person name="Speth D.R."/>
            <person name="In T Zandt M."/>
            <person name="Guerrero Cruz S."/>
            <person name="Jetten M.S."/>
            <person name="Dutilh B.E."/>
        </authorList>
    </citation>
    <scope>NUCLEOTIDE SEQUENCE [LARGE SCALE GENOMIC DNA]</scope>
    <source>
        <strain evidence="5">OLB21</strain>
    </source>
</reference>
<dbReference type="AlphaFoldDB" id="A0A136KK16"/>
<dbReference type="SUPFAM" id="SSF51445">
    <property type="entry name" value="(Trans)glycosidases"/>
    <property type="match status" value="1"/>
</dbReference>
<evidence type="ECO:0000313" key="6">
    <source>
        <dbReference type="Proteomes" id="UP000070449"/>
    </source>
</evidence>
<dbReference type="EMBL" id="JYPD01000012">
    <property type="protein sequence ID" value="KXK09772.1"/>
    <property type="molecule type" value="Genomic_DNA"/>
</dbReference>
<keyword evidence="2" id="KW-0119">Carbohydrate metabolism</keyword>
<dbReference type="Gene3D" id="3.20.20.80">
    <property type="entry name" value="Glycosidases"/>
    <property type="match status" value="1"/>
</dbReference>
<proteinExistence type="predicted"/>
<dbReference type="GO" id="GO:0000272">
    <property type="term" value="P:polysaccharide catabolic process"/>
    <property type="evidence" value="ECO:0007669"/>
    <property type="project" value="UniProtKB-KW"/>
</dbReference>
<dbReference type="STRING" id="1617427.UZ20_WS6002000340"/>
<name>A0A136KK16_9BACT</name>
<sequence length="300" mass="35094">MSKPNKQSWGFTFSHKFALELGLDSNETLAVLANYGFFSEVRLCAYWDTIETSPHEFNFEALDKLVAIAGKGGLKITLAVGRKVPRWPEYHEPDWARNKSREYLEDRAIYFIERVVDRYKDIDHITSWQIENEPLLNFGITDYVLTPEYLRRAVESVRNLDQRPITITVSAEKGQIKTEAELADIVGINIYPFVYDNVLHRYIDQRLANQEYKSRFEKIGKDIIIAELQLEPWGPGSILSMSRAEQTKSMNLQRAEEHIQLAKTTSIETVWIWGIEWWYHNTIHRNDMNIEQLLNLLNKK</sequence>
<keyword evidence="3" id="KW-0624">Polysaccharide degradation</keyword>
<dbReference type="Proteomes" id="UP000070449">
    <property type="component" value="Unassembled WGS sequence"/>
</dbReference>
<evidence type="ECO:0000256" key="2">
    <source>
        <dbReference type="ARBA" id="ARBA00023277"/>
    </source>
</evidence>
<evidence type="ECO:0000259" key="4">
    <source>
        <dbReference type="Pfam" id="PF00331"/>
    </source>
</evidence>
<accession>A0A136KK16</accession>